<dbReference type="InterPro" id="IPR008063">
    <property type="entry name" value="Fas_rcpt"/>
</dbReference>
<evidence type="ECO:0000256" key="5">
    <source>
        <dbReference type="ARBA" id="ARBA00022737"/>
    </source>
</evidence>
<keyword evidence="4" id="KW-0732">Signal</keyword>
<evidence type="ECO:0000256" key="2">
    <source>
        <dbReference type="ARBA" id="ARBA00022525"/>
    </source>
</evidence>
<keyword evidence="5" id="KW-0677">Repeat</keyword>
<dbReference type="SUPFAM" id="SSF57586">
    <property type="entry name" value="TNF receptor-like"/>
    <property type="match status" value="2"/>
</dbReference>
<accession>A0A1B2RVV8</accession>
<keyword evidence="7" id="KW-0325">Glycoprotein</keyword>
<keyword evidence="2" id="KW-0964">Secreted</keyword>
<dbReference type="PANTHER" id="PTHR23097:SF181">
    <property type="entry name" value="CASPASE-8-LIKE"/>
    <property type="match status" value="1"/>
</dbReference>
<dbReference type="GO" id="GO:0007165">
    <property type="term" value="P:signal transduction"/>
    <property type="evidence" value="ECO:0007669"/>
    <property type="project" value="InterPro"/>
</dbReference>
<keyword evidence="10" id="KW-1185">Reference proteome</keyword>
<evidence type="ECO:0000256" key="6">
    <source>
        <dbReference type="ARBA" id="ARBA00023157"/>
    </source>
</evidence>
<dbReference type="GO" id="GO:0006955">
    <property type="term" value="P:immune response"/>
    <property type="evidence" value="ECO:0007669"/>
    <property type="project" value="InterPro"/>
</dbReference>
<evidence type="ECO:0000256" key="1">
    <source>
        <dbReference type="ARBA" id="ARBA00004613"/>
    </source>
</evidence>
<sequence length="283" mass="32249">MKILFLSYYTFSVFYCLTYKKDVTFPNGTQTILTCPACKAGQKLDVECNLNQGTVCTNCSKEQYMSTDNYAPNCRSCSKCKSPKVEISPCTPTSNRKCGCRNGYYEKNNNCLKCSPCYLGEGVEKNCSSNLNTECKVCLNNTFSDVISSEEPCKSYQTCTEGFTVLNLELSWYDKFCLNCTTFNADVDLNKFTKDFISYNYYTADQLKKLVRIAFDRTRNDVEYMSRSNLETMFKYDNELPNYMGWTDLAGTATLLMNYYNVIQEACLINSLAPNTSLLTYNP</sequence>
<evidence type="ECO:0000256" key="7">
    <source>
        <dbReference type="ARBA" id="ARBA00023180"/>
    </source>
</evidence>
<feature type="domain" description="TNFR-Cys" evidence="8">
    <location>
        <begin position="58"/>
        <end position="98"/>
    </location>
</feature>
<dbReference type="PRINTS" id="PR01680">
    <property type="entry name" value="TNFACTORR6"/>
</dbReference>
<dbReference type="Proteomes" id="UP000149121">
    <property type="component" value="Segment"/>
</dbReference>
<dbReference type="GO" id="GO:0004888">
    <property type="term" value="F:transmembrane signaling receptor activity"/>
    <property type="evidence" value="ECO:0007669"/>
    <property type="project" value="InterPro"/>
</dbReference>
<name>A0A1B2RVV8_9VIRU</name>
<keyword evidence="9" id="KW-0675">Receptor</keyword>
<dbReference type="GO" id="GO:0005576">
    <property type="term" value="C:extracellular region"/>
    <property type="evidence" value="ECO:0007669"/>
    <property type="project" value="UniProtKB-SubCell"/>
</dbReference>
<dbReference type="Pfam" id="PF00020">
    <property type="entry name" value="TNFR_c6"/>
    <property type="match status" value="2"/>
</dbReference>
<reference evidence="9 10" key="1">
    <citation type="journal article" date="2016" name="J. Virol.">
        <title>Concurrence of Iridovirus, Polyomavirus, and a Unique Member of a New Group of Fish Papillomaviruses in Lymphocystis Disease-Affected Gilthead Sea Bream.</title>
        <authorList>
            <person name="Lopez-Bueno A."/>
            <person name="Mavian C."/>
            <person name="Labella A.M."/>
            <person name="Castro D."/>
            <person name="Borrego J.J."/>
            <person name="Alcami A."/>
            <person name="Alejo A."/>
        </authorList>
    </citation>
    <scope>NUCLEOTIDE SEQUENCE [LARGE SCALE GENOMIC DNA]</scope>
    <source>
        <strain evidence="9">SA9</strain>
    </source>
</reference>
<keyword evidence="6" id="KW-1015">Disulfide bond</keyword>
<dbReference type="InterPro" id="IPR052459">
    <property type="entry name" value="TNFRSF_decoy_receptor"/>
</dbReference>
<dbReference type="Gene3D" id="2.10.50.10">
    <property type="entry name" value="Tumor Necrosis Factor Receptor, subunit A, domain 2"/>
    <property type="match status" value="3"/>
</dbReference>
<evidence type="ECO:0000256" key="4">
    <source>
        <dbReference type="ARBA" id="ARBA00022729"/>
    </source>
</evidence>
<gene>
    <name evidence="9" type="ORF">LCDVSa042R</name>
</gene>
<dbReference type="PANTHER" id="PTHR23097">
    <property type="entry name" value="TUMOR NECROSIS FACTOR RECEPTOR SUPERFAMILY MEMBER"/>
    <property type="match status" value="1"/>
</dbReference>
<evidence type="ECO:0000313" key="10">
    <source>
        <dbReference type="Proteomes" id="UP000149121"/>
    </source>
</evidence>
<proteinExistence type="predicted"/>
<organism evidence="9 10">
    <name type="scientific">Lymphocystis disease virus 3</name>
    <dbReference type="NCBI Taxonomy" id="2560566"/>
    <lineage>
        <taxon>Viruses</taxon>
        <taxon>Varidnaviria</taxon>
        <taxon>Bamfordvirae</taxon>
        <taxon>Nucleocytoviricota</taxon>
        <taxon>Megaviricetes</taxon>
        <taxon>Pimascovirales</taxon>
        <taxon>Pimascovirales incertae sedis</taxon>
        <taxon>Iridoviridae</taxon>
        <taxon>Alphairidovirinae</taxon>
        <taxon>Lymphocystivirus</taxon>
        <taxon>Lymphocystivirus sparus1</taxon>
    </lineage>
</organism>
<evidence type="ECO:0000256" key="3">
    <source>
        <dbReference type="ARBA" id="ARBA00022703"/>
    </source>
</evidence>
<dbReference type="PROSITE" id="PS50050">
    <property type="entry name" value="TNFR_NGFR_2"/>
    <property type="match status" value="2"/>
</dbReference>
<dbReference type="InterPro" id="IPR001368">
    <property type="entry name" value="TNFR/NGFR_Cys_rich_reg"/>
</dbReference>
<evidence type="ECO:0000313" key="9">
    <source>
        <dbReference type="EMBL" id="AOC55126.1"/>
    </source>
</evidence>
<dbReference type="EMBL" id="KX643370">
    <property type="protein sequence ID" value="AOC55126.1"/>
    <property type="molecule type" value="Genomic_DNA"/>
</dbReference>
<evidence type="ECO:0000259" key="8">
    <source>
        <dbReference type="PROSITE" id="PS50050"/>
    </source>
</evidence>
<dbReference type="GO" id="GO:0016020">
    <property type="term" value="C:membrane"/>
    <property type="evidence" value="ECO:0007669"/>
    <property type="project" value="InterPro"/>
</dbReference>
<comment type="subcellular location">
    <subcellularLocation>
        <location evidence="1">Secreted</location>
    </subcellularLocation>
</comment>
<feature type="domain" description="TNFR-Cys" evidence="8">
    <location>
        <begin position="99"/>
        <end position="135"/>
    </location>
</feature>
<keyword evidence="3" id="KW-0053">Apoptosis</keyword>
<dbReference type="SMART" id="SM00208">
    <property type="entry name" value="TNFR"/>
    <property type="match status" value="3"/>
</dbReference>
<protein>
    <submittedName>
        <fullName evidence="9">Tumor necrosis factor receptor</fullName>
    </submittedName>
</protein>
<dbReference type="OrthoDB" id="11333at10239"/>
<dbReference type="KEGG" id="vg:30902618"/>